<proteinExistence type="predicted"/>
<dbReference type="OrthoDB" id="7708870at2"/>
<evidence type="ECO:0000313" key="1">
    <source>
        <dbReference type="EMBL" id="SIT85705.1"/>
    </source>
</evidence>
<dbReference type="STRING" id="287098.SAMN05421665_2124"/>
<accession>A0A1R3X4E2</accession>
<dbReference type="EMBL" id="FTPR01000001">
    <property type="protein sequence ID" value="SIT85705.1"/>
    <property type="molecule type" value="Genomic_DNA"/>
</dbReference>
<protein>
    <submittedName>
        <fullName evidence="1">Uncharacterized protein</fullName>
    </submittedName>
</protein>
<gene>
    <name evidence="1" type="ORF">SAMN05421665_2124</name>
</gene>
<sequence length="93" mass="10207">MSHSEESGMKTHYICQTYIAQKPTHDGQASLKIGKQFQYTTAAEAQNRAEREAQSKDCAGADAYMVSEDPNSGEVGTPTFLVRLGSVPEFDDF</sequence>
<name>A0A1R3X4E2_9RHOB</name>
<dbReference type="Proteomes" id="UP000186997">
    <property type="component" value="Unassembled WGS sequence"/>
</dbReference>
<evidence type="ECO:0000313" key="2">
    <source>
        <dbReference type="Proteomes" id="UP000186997"/>
    </source>
</evidence>
<reference evidence="2" key="1">
    <citation type="submission" date="2017-01" db="EMBL/GenBank/DDBJ databases">
        <authorList>
            <person name="Varghese N."/>
            <person name="Submissions S."/>
        </authorList>
    </citation>
    <scope>NUCLEOTIDE SEQUENCE [LARGE SCALE GENOMIC DNA]</scope>
    <source>
        <strain evidence="2">DSM 29591</strain>
    </source>
</reference>
<dbReference type="AlphaFoldDB" id="A0A1R3X4E2"/>
<keyword evidence="2" id="KW-1185">Reference proteome</keyword>
<organism evidence="1 2">
    <name type="scientific">Yoonia rosea</name>
    <dbReference type="NCBI Taxonomy" id="287098"/>
    <lineage>
        <taxon>Bacteria</taxon>
        <taxon>Pseudomonadati</taxon>
        <taxon>Pseudomonadota</taxon>
        <taxon>Alphaproteobacteria</taxon>
        <taxon>Rhodobacterales</taxon>
        <taxon>Paracoccaceae</taxon>
        <taxon>Yoonia</taxon>
    </lineage>
</organism>